<evidence type="ECO:0000256" key="1">
    <source>
        <dbReference type="SAM" id="Phobius"/>
    </source>
</evidence>
<keyword evidence="1" id="KW-0472">Membrane</keyword>
<dbReference type="InterPro" id="IPR051380">
    <property type="entry name" value="pH-response_reg_palI/RIM9"/>
</dbReference>
<dbReference type="PANTHER" id="PTHR28013">
    <property type="entry name" value="PROTEIN DCV1-RELATED"/>
    <property type="match status" value="1"/>
</dbReference>
<feature type="transmembrane region" description="Helical" evidence="1">
    <location>
        <begin position="178"/>
        <end position="197"/>
    </location>
</feature>
<sequence length="233" mass="25048">MARIFCIPGIIFLLLALVLSILVTISLPSLHPFDITRVTFLSGLGTISGTPDNVSGQFRFGIWGYCYQTSTTSGFDCVHTGHGYAVTVANQQGGTETVGTSWTRGLAVHAVACVVTGIAFLLSFSEHVTVTLVSSLTAFLAALLTLIAFACDIALLTWTQHQMSQLNISEHTSPGPGFWMTLVTFILLLFAGCTVCFGHRRERYVKGGAGGEYAMGGAPWWRRQQAKVRPAAV</sequence>
<dbReference type="OMA" id="FAGCTVC"/>
<dbReference type="Gene3D" id="1.20.140.150">
    <property type="match status" value="1"/>
</dbReference>
<evidence type="ECO:0008006" key="4">
    <source>
        <dbReference type="Google" id="ProtNLM"/>
    </source>
</evidence>
<evidence type="ECO:0000313" key="3">
    <source>
        <dbReference type="Proteomes" id="UP000030653"/>
    </source>
</evidence>
<dbReference type="GO" id="GO:0005886">
    <property type="term" value="C:plasma membrane"/>
    <property type="evidence" value="ECO:0007669"/>
    <property type="project" value="InterPro"/>
</dbReference>
<dbReference type="InterPro" id="IPR009571">
    <property type="entry name" value="SUR7/Rim9-like_fungi"/>
</dbReference>
<proteinExistence type="predicted"/>
<feature type="transmembrane region" description="Helical" evidence="1">
    <location>
        <begin position="106"/>
        <end position="124"/>
    </location>
</feature>
<dbReference type="HOGENOM" id="CLU_088627_0_0_1"/>
<evidence type="ECO:0000313" key="2">
    <source>
        <dbReference type="EMBL" id="EJU03283.1"/>
    </source>
</evidence>
<dbReference type="Proteomes" id="UP000030653">
    <property type="component" value="Unassembled WGS sequence"/>
</dbReference>
<keyword evidence="1" id="KW-0812">Transmembrane</keyword>
<dbReference type="EMBL" id="JH795860">
    <property type="protein sequence ID" value="EJU03283.1"/>
    <property type="molecule type" value="Genomic_DNA"/>
</dbReference>
<keyword evidence="1" id="KW-1133">Transmembrane helix</keyword>
<dbReference type="GO" id="GO:0035838">
    <property type="term" value="C:growing cell tip"/>
    <property type="evidence" value="ECO:0007669"/>
    <property type="project" value="TreeGrafter"/>
</dbReference>
<accession>M5GEI4</accession>
<feature type="transmembrane region" description="Helical" evidence="1">
    <location>
        <begin position="136"/>
        <end position="158"/>
    </location>
</feature>
<dbReference type="AlphaFoldDB" id="M5GEI4"/>
<dbReference type="GeneID" id="63687486"/>
<dbReference type="GO" id="GO:0032153">
    <property type="term" value="C:cell division site"/>
    <property type="evidence" value="ECO:0007669"/>
    <property type="project" value="TreeGrafter"/>
</dbReference>
<dbReference type="PANTHER" id="PTHR28013:SF4">
    <property type="entry name" value="MARVEL DOMAIN-CONTAINING PROTEIN"/>
    <property type="match status" value="1"/>
</dbReference>
<organism evidence="2 3">
    <name type="scientific">Dacryopinax primogenitus (strain DJM 731)</name>
    <name type="common">Brown rot fungus</name>
    <dbReference type="NCBI Taxonomy" id="1858805"/>
    <lineage>
        <taxon>Eukaryota</taxon>
        <taxon>Fungi</taxon>
        <taxon>Dikarya</taxon>
        <taxon>Basidiomycota</taxon>
        <taxon>Agaricomycotina</taxon>
        <taxon>Dacrymycetes</taxon>
        <taxon>Dacrymycetales</taxon>
        <taxon>Dacrymycetaceae</taxon>
        <taxon>Dacryopinax</taxon>
    </lineage>
</organism>
<gene>
    <name evidence="2" type="ORF">DACRYDRAFT_21505</name>
</gene>
<dbReference type="RefSeq" id="XP_040630177.1">
    <property type="nucleotide sequence ID" value="XM_040772424.1"/>
</dbReference>
<dbReference type="STRING" id="1858805.M5GEI4"/>
<dbReference type="OrthoDB" id="2354757at2759"/>
<dbReference type="Pfam" id="PF06687">
    <property type="entry name" value="SUR7"/>
    <property type="match status" value="1"/>
</dbReference>
<reference evidence="2 3" key="1">
    <citation type="journal article" date="2012" name="Science">
        <title>The Paleozoic origin of enzymatic lignin decomposition reconstructed from 31 fungal genomes.</title>
        <authorList>
            <person name="Floudas D."/>
            <person name="Binder M."/>
            <person name="Riley R."/>
            <person name="Barry K."/>
            <person name="Blanchette R.A."/>
            <person name="Henrissat B."/>
            <person name="Martinez A.T."/>
            <person name="Otillar R."/>
            <person name="Spatafora J.W."/>
            <person name="Yadav J.S."/>
            <person name="Aerts A."/>
            <person name="Benoit I."/>
            <person name="Boyd A."/>
            <person name="Carlson A."/>
            <person name="Copeland A."/>
            <person name="Coutinho P.M."/>
            <person name="de Vries R.P."/>
            <person name="Ferreira P."/>
            <person name="Findley K."/>
            <person name="Foster B."/>
            <person name="Gaskell J."/>
            <person name="Glotzer D."/>
            <person name="Gorecki P."/>
            <person name="Heitman J."/>
            <person name="Hesse C."/>
            <person name="Hori C."/>
            <person name="Igarashi K."/>
            <person name="Jurgens J.A."/>
            <person name="Kallen N."/>
            <person name="Kersten P."/>
            <person name="Kohler A."/>
            <person name="Kuees U."/>
            <person name="Kumar T.K.A."/>
            <person name="Kuo A."/>
            <person name="LaButti K."/>
            <person name="Larrondo L.F."/>
            <person name="Lindquist E."/>
            <person name="Ling A."/>
            <person name="Lombard V."/>
            <person name="Lucas S."/>
            <person name="Lundell T."/>
            <person name="Martin R."/>
            <person name="McLaughlin D.J."/>
            <person name="Morgenstern I."/>
            <person name="Morin E."/>
            <person name="Murat C."/>
            <person name="Nagy L.G."/>
            <person name="Nolan M."/>
            <person name="Ohm R.A."/>
            <person name="Patyshakuliyeva A."/>
            <person name="Rokas A."/>
            <person name="Ruiz-Duenas F.J."/>
            <person name="Sabat G."/>
            <person name="Salamov A."/>
            <person name="Samejima M."/>
            <person name="Schmutz J."/>
            <person name="Slot J.C."/>
            <person name="St John F."/>
            <person name="Stenlid J."/>
            <person name="Sun H."/>
            <person name="Sun S."/>
            <person name="Syed K."/>
            <person name="Tsang A."/>
            <person name="Wiebenga A."/>
            <person name="Young D."/>
            <person name="Pisabarro A."/>
            <person name="Eastwood D.C."/>
            <person name="Martin F."/>
            <person name="Cullen D."/>
            <person name="Grigoriev I.V."/>
            <person name="Hibbett D.S."/>
        </authorList>
    </citation>
    <scope>NUCLEOTIDE SEQUENCE [LARGE SCALE GENOMIC DNA]</scope>
    <source>
        <strain evidence="2 3">DJM-731 SS1</strain>
    </source>
</reference>
<keyword evidence="3" id="KW-1185">Reference proteome</keyword>
<protein>
    <recommendedName>
        <fullName evidence="4">Pali-domain-containing protein</fullName>
    </recommendedName>
</protein>
<name>M5GEI4_DACPD</name>